<dbReference type="InterPro" id="IPR036390">
    <property type="entry name" value="WH_DNA-bd_sf"/>
</dbReference>
<evidence type="ECO:0000259" key="8">
    <source>
        <dbReference type="PROSITE" id="PS50949"/>
    </source>
</evidence>
<dbReference type="PANTHER" id="PTHR46577">
    <property type="entry name" value="HTH-TYPE TRANSCRIPTIONAL REGULATORY PROTEIN GABR"/>
    <property type="match status" value="1"/>
</dbReference>
<dbReference type="SMART" id="SM00345">
    <property type="entry name" value="HTH_GNTR"/>
    <property type="match status" value="1"/>
</dbReference>
<dbReference type="InterPro" id="IPR015421">
    <property type="entry name" value="PyrdxlP-dep_Trfase_major"/>
</dbReference>
<dbReference type="Pfam" id="PF00155">
    <property type="entry name" value="Aminotran_1_2"/>
    <property type="match status" value="1"/>
</dbReference>
<dbReference type="Gene3D" id="3.40.640.10">
    <property type="entry name" value="Type I PLP-dependent aspartate aminotransferase-like (Major domain)"/>
    <property type="match status" value="1"/>
</dbReference>
<gene>
    <name evidence="9" type="ORF">IMZ08_01520</name>
</gene>
<dbReference type="GO" id="GO:0008483">
    <property type="term" value="F:transaminase activity"/>
    <property type="evidence" value="ECO:0007669"/>
    <property type="project" value="UniProtKB-KW"/>
</dbReference>
<dbReference type="EMBL" id="JADCLJ010000006">
    <property type="protein sequence ID" value="MBE4906734.1"/>
    <property type="molecule type" value="Genomic_DNA"/>
</dbReference>
<dbReference type="Proteomes" id="UP001516662">
    <property type="component" value="Unassembled WGS sequence"/>
</dbReference>
<dbReference type="InterPro" id="IPR051446">
    <property type="entry name" value="HTH_trans_reg/aminotransferase"/>
</dbReference>
<name>A0ABR9QER7_9BACI</name>
<feature type="domain" description="HTH gntR-type" evidence="8">
    <location>
        <begin position="15"/>
        <end position="83"/>
    </location>
</feature>
<evidence type="ECO:0000256" key="6">
    <source>
        <dbReference type="ARBA" id="ARBA00023125"/>
    </source>
</evidence>
<keyword evidence="4" id="KW-0663">Pyridoxal phosphate</keyword>
<comment type="similarity">
    <text evidence="2">In the C-terminal section; belongs to the class-I pyridoxal-phosphate-dependent aminotransferase family.</text>
</comment>
<evidence type="ECO:0000256" key="5">
    <source>
        <dbReference type="ARBA" id="ARBA00023015"/>
    </source>
</evidence>
<dbReference type="InterPro" id="IPR015424">
    <property type="entry name" value="PyrdxlP-dep_Trfase"/>
</dbReference>
<keyword evidence="5" id="KW-0805">Transcription regulation</keyword>
<comment type="cofactor">
    <cofactor evidence="1">
        <name>pyridoxal 5'-phosphate</name>
        <dbReference type="ChEBI" id="CHEBI:597326"/>
    </cofactor>
</comment>
<evidence type="ECO:0000313" key="10">
    <source>
        <dbReference type="Proteomes" id="UP001516662"/>
    </source>
</evidence>
<sequence>MNIFFTLDFEKSKYKYKYQALYHFIRDLILNGKVKIDTRLPSSREMAVKYNVNRNTVKQVFEMLIADGYVSSVEGSGTFVAYSPTKFNLIEKSSTNLRLSKWSKRIPSSPSKEKPIKATIDFGGAGFSPNLSHFPIQDWKKTIYEATRELNFLTEIPGYDSKGLIQLREAISAYIHRTRGMSTDPSQIIIINGVMQGIGILSQLLIDEGDKVVVEEPSFSSIQGNFITSGATLISAPIEPGGFSVKDWDSQLIYVTPSNQFPTGKVMSLEQRLNLLQWAKKKNAIIIEDDYDSEFRRKGRPIEPLKVLDYEDRVVFLGTFAKSILPHLRIGYAILPSDLVDEFLRARNLFGSYTTSALEQMAIALFIKSGKLERHLRRLNRIYSLKYEAFMLAIKTHLPDAFDWLDTDAGLHLFASWKHSSEKYKEFTKECLARGVQWESANEYYLNPPKQQKAIFGFSHLDEQEIEEAVKLMGEVFEKVK</sequence>
<organism evidence="9 10">
    <name type="scientific">Litchfieldia luteola</name>
    <dbReference type="NCBI Taxonomy" id="682179"/>
    <lineage>
        <taxon>Bacteria</taxon>
        <taxon>Bacillati</taxon>
        <taxon>Bacillota</taxon>
        <taxon>Bacilli</taxon>
        <taxon>Bacillales</taxon>
        <taxon>Bacillaceae</taxon>
        <taxon>Litchfieldia</taxon>
    </lineage>
</organism>
<dbReference type="RefSeq" id="WP_193534230.1">
    <property type="nucleotide sequence ID" value="NZ_JADCLJ010000006.1"/>
</dbReference>
<reference evidence="9 10" key="1">
    <citation type="submission" date="2020-10" db="EMBL/GenBank/DDBJ databases">
        <title>Bacillus sp. HD4P25, an endophyte from a halophyte.</title>
        <authorList>
            <person name="Sun J.-Q."/>
        </authorList>
    </citation>
    <scope>NUCLEOTIDE SEQUENCE [LARGE SCALE GENOMIC DNA]</scope>
    <source>
        <strain evidence="9 10">YIM 93174</strain>
    </source>
</reference>
<dbReference type="SUPFAM" id="SSF53383">
    <property type="entry name" value="PLP-dependent transferases"/>
    <property type="match status" value="1"/>
</dbReference>
<evidence type="ECO:0000313" key="9">
    <source>
        <dbReference type="EMBL" id="MBE4906734.1"/>
    </source>
</evidence>
<keyword evidence="3 9" id="KW-0808">Transferase</keyword>
<evidence type="ECO:0000256" key="3">
    <source>
        <dbReference type="ARBA" id="ARBA00022576"/>
    </source>
</evidence>
<dbReference type="CDD" id="cd07377">
    <property type="entry name" value="WHTH_GntR"/>
    <property type="match status" value="1"/>
</dbReference>
<dbReference type="PRINTS" id="PR00035">
    <property type="entry name" value="HTHGNTR"/>
</dbReference>
<dbReference type="CDD" id="cd00609">
    <property type="entry name" value="AAT_like"/>
    <property type="match status" value="1"/>
</dbReference>
<proteinExistence type="inferred from homology"/>
<protein>
    <submittedName>
        <fullName evidence="9">PLP-dependent aminotransferase family protein</fullName>
    </submittedName>
</protein>
<dbReference type="InterPro" id="IPR036388">
    <property type="entry name" value="WH-like_DNA-bd_sf"/>
</dbReference>
<evidence type="ECO:0000256" key="2">
    <source>
        <dbReference type="ARBA" id="ARBA00005384"/>
    </source>
</evidence>
<dbReference type="SUPFAM" id="SSF46785">
    <property type="entry name" value="Winged helix' DNA-binding domain"/>
    <property type="match status" value="1"/>
</dbReference>
<dbReference type="PANTHER" id="PTHR46577:SF1">
    <property type="entry name" value="HTH-TYPE TRANSCRIPTIONAL REGULATORY PROTEIN GABR"/>
    <property type="match status" value="1"/>
</dbReference>
<keyword evidence="6" id="KW-0238">DNA-binding</keyword>
<dbReference type="Gene3D" id="1.10.10.10">
    <property type="entry name" value="Winged helix-like DNA-binding domain superfamily/Winged helix DNA-binding domain"/>
    <property type="match status" value="1"/>
</dbReference>
<evidence type="ECO:0000256" key="4">
    <source>
        <dbReference type="ARBA" id="ARBA00022898"/>
    </source>
</evidence>
<keyword evidence="7" id="KW-0804">Transcription</keyword>
<keyword evidence="10" id="KW-1185">Reference proteome</keyword>
<dbReference type="Pfam" id="PF00392">
    <property type="entry name" value="GntR"/>
    <property type="match status" value="1"/>
</dbReference>
<evidence type="ECO:0000256" key="1">
    <source>
        <dbReference type="ARBA" id="ARBA00001933"/>
    </source>
</evidence>
<keyword evidence="3 9" id="KW-0032">Aminotransferase</keyword>
<accession>A0ABR9QER7</accession>
<comment type="caution">
    <text evidence="9">The sequence shown here is derived from an EMBL/GenBank/DDBJ whole genome shotgun (WGS) entry which is preliminary data.</text>
</comment>
<dbReference type="InterPro" id="IPR004839">
    <property type="entry name" value="Aminotransferase_I/II_large"/>
</dbReference>
<dbReference type="InterPro" id="IPR000524">
    <property type="entry name" value="Tscrpt_reg_HTH_GntR"/>
</dbReference>
<dbReference type="PROSITE" id="PS50949">
    <property type="entry name" value="HTH_GNTR"/>
    <property type="match status" value="1"/>
</dbReference>
<evidence type="ECO:0000256" key="7">
    <source>
        <dbReference type="ARBA" id="ARBA00023163"/>
    </source>
</evidence>